<keyword evidence="6" id="KW-0812">Transmembrane</keyword>
<evidence type="ECO:0000313" key="8">
    <source>
        <dbReference type="Proteomes" id="UP000694388"/>
    </source>
</evidence>
<organism evidence="7 8">
    <name type="scientific">Eptatretus burgeri</name>
    <name type="common">Inshore hagfish</name>
    <dbReference type="NCBI Taxonomy" id="7764"/>
    <lineage>
        <taxon>Eukaryota</taxon>
        <taxon>Metazoa</taxon>
        <taxon>Chordata</taxon>
        <taxon>Craniata</taxon>
        <taxon>Vertebrata</taxon>
        <taxon>Cyclostomata</taxon>
        <taxon>Myxini</taxon>
        <taxon>Myxiniformes</taxon>
        <taxon>Myxinidae</taxon>
        <taxon>Eptatretinae</taxon>
        <taxon>Eptatretus</taxon>
    </lineage>
</organism>
<dbReference type="CDD" id="cd11301">
    <property type="entry name" value="Fut1_Fut2_like"/>
    <property type="match status" value="1"/>
</dbReference>
<dbReference type="UniPathway" id="UPA00378"/>
<keyword evidence="8" id="KW-1185">Reference proteome</keyword>
<evidence type="ECO:0000256" key="2">
    <source>
        <dbReference type="ARBA" id="ARBA00004922"/>
    </source>
</evidence>
<keyword evidence="6" id="KW-0735">Signal-anchor</keyword>
<comment type="similarity">
    <text evidence="6">Belongs to the glycosyltransferase 11 family.</text>
</comment>
<name>A0A8C4QMB8_EPTBU</name>
<reference evidence="7" key="1">
    <citation type="submission" date="2025-08" db="UniProtKB">
        <authorList>
            <consortium name="Ensembl"/>
        </authorList>
    </citation>
    <scope>IDENTIFICATION</scope>
</reference>
<proteinExistence type="inferred from homology"/>
<evidence type="ECO:0000256" key="6">
    <source>
        <dbReference type="RuleBase" id="RU363129"/>
    </source>
</evidence>
<dbReference type="GO" id="GO:0008107">
    <property type="term" value="F:galactoside 2-alpha-L-fucosyltransferase activity"/>
    <property type="evidence" value="ECO:0007669"/>
    <property type="project" value="InterPro"/>
</dbReference>
<dbReference type="PANTHER" id="PTHR11927">
    <property type="entry name" value="GALACTOSIDE 2-L-FUCOSYLTRANSFERASE"/>
    <property type="match status" value="1"/>
</dbReference>
<dbReference type="EC" id="2.4.1.-" evidence="6"/>
<sequence length="342" mass="38898">MQCTNSPVSRTRFTCPQVMLYPLTDSSHIGLLIRPQRMWNTNIGSPTSMTQKLPGVWISSTAGRLGNQLCLYASLFSLARLNGRQAYLCQSSAKYLEPLFNLSLPHLPENENVNLTKYWLENHMEESYKHISLMRVHFTGHAQSWKFFDRYRNDIKREFTFLPIIRETTDTFLWSVAAKIHSQLSGANITFVGMHVRRGDYVHIVPNQWKGVIADAGYLAKAMERMRGRYPDSVFVVASDDVTWCRHNINVSRGDVYFVADGIPRGSPGQDLAVLAACNHSIMTLGTFGFWSAYLAGGDVIYLTKNFLPNSRFLNFFQYEAAYLPNWEGIPADLSQLTKKTT</sequence>
<comment type="subcellular location">
    <subcellularLocation>
        <location evidence="1 6">Golgi apparatus</location>
        <location evidence="1 6">Golgi stack membrane</location>
        <topology evidence="1 6">Single-pass type II membrane protein</topology>
    </subcellularLocation>
</comment>
<keyword evidence="6" id="KW-0333">Golgi apparatus</keyword>
<dbReference type="Pfam" id="PF01531">
    <property type="entry name" value="Glyco_transf_11"/>
    <property type="match status" value="1"/>
</dbReference>
<evidence type="ECO:0000256" key="5">
    <source>
        <dbReference type="ARBA" id="ARBA00043729"/>
    </source>
</evidence>
<dbReference type="Proteomes" id="UP000694388">
    <property type="component" value="Unplaced"/>
</dbReference>
<reference evidence="7" key="2">
    <citation type="submission" date="2025-09" db="UniProtKB">
        <authorList>
            <consortium name="Ensembl"/>
        </authorList>
    </citation>
    <scope>IDENTIFICATION</scope>
</reference>
<keyword evidence="6" id="KW-0325">Glycoprotein</keyword>
<dbReference type="GO" id="GO:0005975">
    <property type="term" value="P:carbohydrate metabolic process"/>
    <property type="evidence" value="ECO:0007669"/>
    <property type="project" value="InterPro"/>
</dbReference>
<dbReference type="PANTHER" id="PTHR11927:SF9">
    <property type="entry name" value="L-FUCOSYLTRANSFERASE"/>
    <property type="match status" value="1"/>
</dbReference>
<evidence type="ECO:0000313" key="7">
    <source>
        <dbReference type="Ensembl" id="ENSEBUP00000017563.1"/>
    </source>
</evidence>
<evidence type="ECO:0000256" key="3">
    <source>
        <dbReference type="ARBA" id="ARBA00022676"/>
    </source>
</evidence>
<evidence type="ECO:0000256" key="4">
    <source>
        <dbReference type="ARBA" id="ARBA00022679"/>
    </source>
</evidence>
<evidence type="ECO:0000256" key="1">
    <source>
        <dbReference type="ARBA" id="ARBA00004447"/>
    </source>
</evidence>
<accession>A0A8C4QMB8</accession>
<dbReference type="GeneTree" id="ENSGT00390000001450"/>
<protein>
    <recommendedName>
        <fullName evidence="6">L-Fucosyltransferase</fullName>
        <ecNumber evidence="6">2.4.1.-</ecNumber>
    </recommendedName>
</protein>
<dbReference type="Ensembl" id="ENSEBUT00000018136.1">
    <property type="protein sequence ID" value="ENSEBUP00000017563.1"/>
    <property type="gene ID" value="ENSEBUG00000010975.1"/>
</dbReference>
<dbReference type="OMA" id="NINLEMW"/>
<comment type="pathway">
    <text evidence="2 6">Protein modification; protein glycosylation.</text>
</comment>
<comment type="catalytic activity">
    <reaction evidence="5">
        <text>a ganglioside GM1 + GDP-beta-L-fucose = a ganglioside Fuc-GM1 + GDP + H(+)</text>
        <dbReference type="Rhea" id="RHEA:48292"/>
        <dbReference type="ChEBI" id="CHEBI:15378"/>
        <dbReference type="ChEBI" id="CHEBI:57273"/>
        <dbReference type="ChEBI" id="CHEBI:58189"/>
        <dbReference type="ChEBI" id="CHEBI:82639"/>
        <dbReference type="ChEBI" id="CHEBI:90189"/>
    </reaction>
    <physiologicalReaction direction="left-to-right" evidence="5">
        <dbReference type="Rhea" id="RHEA:48293"/>
    </physiologicalReaction>
</comment>
<keyword evidence="3 6" id="KW-0328">Glycosyltransferase</keyword>
<dbReference type="InterPro" id="IPR002516">
    <property type="entry name" value="Glyco_trans_11"/>
</dbReference>
<keyword evidence="4 6" id="KW-0808">Transferase</keyword>
<dbReference type="GO" id="GO:0032580">
    <property type="term" value="C:Golgi cisterna membrane"/>
    <property type="evidence" value="ECO:0007669"/>
    <property type="project" value="UniProtKB-SubCell"/>
</dbReference>
<dbReference type="AlphaFoldDB" id="A0A8C4QMB8"/>